<dbReference type="RefSeq" id="WP_176812346.1">
    <property type="nucleotide sequence ID" value="NZ_CP055305.1"/>
</dbReference>
<proteinExistence type="predicted"/>
<evidence type="ECO:0000313" key="1">
    <source>
        <dbReference type="EMBL" id="QLB42316.1"/>
    </source>
</evidence>
<accession>A0ABD7A9Z1</accession>
<name>A0ABD7A9Z1_9PAST</name>
<evidence type="ECO:0000313" key="2">
    <source>
        <dbReference type="Proteomes" id="UP000509784"/>
    </source>
</evidence>
<organism evidence="1 2">
    <name type="scientific">Mannheimia pernigra</name>
    <dbReference type="NCBI Taxonomy" id="111844"/>
    <lineage>
        <taxon>Bacteria</taxon>
        <taxon>Pseudomonadati</taxon>
        <taxon>Pseudomonadota</taxon>
        <taxon>Gammaproteobacteria</taxon>
        <taxon>Pasteurellales</taxon>
        <taxon>Pasteurellaceae</taxon>
        <taxon>Mannheimia</taxon>
    </lineage>
</organism>
<dbReference type="EMBL" id="CP055305">
    <property type="protein sequence ID" value="QLB42316.1"/>
    <property type="molecule type" value="Genomic_DNA"/>
</dbReference>
<gene>
    <name evidence="1" type="ORF">HV560_05590</name>
</gene>
<reference evidence="1 2" key="1">
    <citation type="submission" date="2020-06" db="EMBL/GenBank/DDBJ databases">
        <title>Mannheimia pernigra sp. nov. isolated from bovine respiratory tract.</title>
        <authorList>
            <person name="Kuhnert P."/>
            <person name="Akarsu-Egger H."/>
        </authorList>
    </citation>
    <scope>NUCLEOTIDE SEQUENCE [LARGE SCALE GENOMIC DNA]</scope>
    <source>
        <strain evidence="1 2">17CN0883</strain>
    </source>
</reference>
<dbReference type="Proteomes" id="UP000509784">
    <property type="component" value="Chromosome"/>
</dbReference>
<sequence>MSIKIQNTPRKIVPEQVTFSKNSPVYIPLFFSDKTIKVQSVWELELENGERDAGKVKRNRIQFNCLPVGCHKLTVISGTPLLGQGTKICECLLYINE</sequence>
<dbReference type="AlphaFoldDB" id="A0ABD7A9Z1"/>
<dbReference type="KEGG" id="mpeg:HV560_05590"/>
<protein>
    <submittedName>
        <fullName evidence="1">Uncharacterized protein</fullName>
    </submittedName>
</protein>